<dbReference type="AlphaFoldDB" id="A0A2Z2K9K5"/>
<dbReference type="Gene3D" id="1.10.443.10">
    <property type="entry name" value="Intergrase catalytic core"/>
    <property type="match status" value="1"/>
</dbReference>
<organism evidence="3 4">
    <name type="scientific">Paenibacillus donghaensis</name>
    <dbReference type="NCBI Taxonomy" id="414771"/>
    <lineage>
        <taxon>Bacteria</taxon>
        <taxon>Bacillati</taxon>
        <taxon>Bacillota</taxon>
        <taxon>Bacilli</taxon>
        <taxon>Bacillales</taxon>
        <taxon>Paenibacillaceae</taxon>
        <taxon>Paenibacillus</taxon>
    </lineage>
</organism>
<dbReference type="InterPro" id="IPR011010">
    <property type="entry name" value="DNA_brk_join_enz"/>
</dbReference>
<keyword evidence="4" id="KW-1185">Reference proteome</keyword>
<dbReference type="GO" id="GO:0006310">
    <property type="term" value="P:DNA recombination"/>
    <property type="evidence" value="ECO:0007669"/>
    <property type="project" value="UniProtKB-KW"/>
</dbReference>
<keyword evidence="1" id="KW-0233">DNA recombination</keyword>
<dbReference type="Pfam" id="PF00589">
    <property type="entry name" value="Phage_integrase"/>
    <property type="match status" value="1"/>
</dbReference>
<dbReference type="GO" id="GO:0003677">
    <property type="term" value="F:DNA binding"/>
    <property type="evidence" value="ECO:0007669"/>
    <property type="project" value="InterPro"/>
</dbReference>
<dbReference type="KEGG" id="pdh:B9T62_22700"/>
<dbReference type="SUPFAM" id="SSF56349">
    <property type="entry name" value="DNA breaking-rejoining enzymes"/>
    <property type="match status" value="1"/>
</dbReference>
<dbReference type="PROSITE" id="PS51898">
    <property type="entry name" value="TYR_RECOMBINASE"/>
    <property type="match status" value="1"/>
</dbReference>
<dbReference type="InterPro" id="IPR013762">
    <property type="entry name" value="Integrase-like_cat_sf"/>
</dbReference>
<dbReference type="InterPro" id="IPR002104">
    <property type="entry name" value="Integrase_catalytic"/>
</dbReference>
<protein>
    <recommendedName>
        <fullName evidence="2">Tyr recombinase domain-containing protein</fullName>
    </recommendedName>
</protein>
<accession>A0A2Z2K9K5</accession>
<gene>
    <name evidence="3" type="ORF">B9T62_22700</name>
</gene>
<dbReference type="GO" id="GO:0015074">
    <property type="term" value="P:DNA integration"/>
    <property type="evidence" value="ECO:0007669"/>
    <property type="project" value="InterPro"/>
</dbReference>
<dbReference type="Proteomes" id="UP000249890">
    <property type="component" value="Chromosome"/>
</dbReference>
<evidence type="ECO:0000259" key="2">
    <source>
        <dbReference type="PROSITE" id="PS51898"/>
    </source>
</evidence>
<evidence type="ECO:0000313" key="3">
    <source>
        <dbReference type="EMBL" id="ASA23366.1"/>
    </source>
</evidence>
<evidence type="ECO:0000256" key="1">
    <source>
        <dbReference type="ARBA" id="ARBA00023172"/>
    </source>
</evidence>
<dbReference type="EMBL" id="CP021780">
    <property type="protein sequence ID" value="ASA23366.1"/>
    <property type="molecule type" value="Genomic_DNA"/>
</dbReference>
<proteinExistence type="predicted"/>
<name>A0A2Z2K9K5_9BACL</name>
<reference evidence="3 4" key="1">
    <citation type="submission" date="2017-06" db="EMBL/GenBank/DDBJ databases">
        <title>Complete genome sequence of Paenibacillus donghaensis KCTC 13049T isolated from East Sea sediment, South Korea.</title>
        <authorList>
            <person name="Jung B.K."/>
            <person name="Hong S.-J."/>
            <person name="Shin J.-H."/>
        </authorList>
    </citation>
    <scope>NUCLEOTIDE SEQUENCE [LARGE SCALE GENOMIC DNA]</scope>
    <source>
        <strain evidence="3 4">KCTC 13049</strain>
    </source>
</reference>
<sequence length="61" mass="6866">MRYHDLRHSCASLLLANGVSMKEIQEWLGHSNYSTTANIYSHLKYSSKVSSASTMSNVLVF</sequence>
<evidence type="ECO:0000313" key="4">
    <source>
        <dbReference type="Proteomes" id="UP000249890"/>
    </source>
</evidence>
<feature type="domain" description="Tyr recombinase" evidence="2">
    <location>
        <begin position="1"/>
        <end position="53"/>
    </location>
</feature>